<dbReference type="Proteomes" id="UP000540519">
    <property type="component" value="Unassembled WGS sequence"/>
</dbReference>
<organism evidence="1 2">
    <name type="scientific">Zobellia amurskyensis</name>
    <dbReference type="NCBI Taxonomy" id="248905"/>
    <lineage>
        <taxon>Bacteria</taxon>
        <taxon>Pseudomonadati</taxon>
        <taxon>Bacteroidota</taxon>
        <taxon>Flavobacteriia</taxon>
        <taxon>Flavobacteriales</taxon>
        <taxon>Flavobacteriaceae</taxon>
        <taxon>Zobellia</taxon>
    </lineage>
</organism>
<protein>
    <submittedName>
        <fullName evidence="1">Uncharacterized protein</fullName>
    </submittedName>
</protein>
<evidence type="ECO:0000313" key="2">
    <source>
        <dbReference type="Proteomes" id="UP000540519"/>
    </source>
</evidence>
<gene>
    <name evidence="1" type="ORF">D9O36_09780</name>
</gene>
<sequence length="125" mass="14467">MKQYVVLFVAFIMMVKPLWPVAEYIANYDYIKNVLCENKDKPMLNCDGKCYLAKQLAKESEENGKNPFGEKQSKVEIQPVVFIQSLQYIDFGFNILNPLNRNYRIESNLISLLLISDISEPPELV</sequence>
<reference evidence="1 2" key="1">
    <citation type="journal article" date="2019" name="Mar. Drugs">
        <title>Comparative Genomics and CAZyme Genome Repertoires of Marine Zobellia amurskyensis KMM 3526(T) and Zobellia laminariae KMM 3676(T).</title>
        <authorList>
            <person name="Chernysheva N."/>
            <person name="Bystritskaya E."/>
            <person name="Stenkova A."/>
            <person name="Golovkin I."/>
            <person name="Nedashkovskaya O."/>
            <person name="Isaeva M."/>
        </authorList>
    </citation>
    <scope>NUCLEOTIDE SEQUENCE [LARGE SCALE GENOMIC DNA]</scope>
    <source>
        <strain evidence="1 2">KMM 3526</strain>
    </source>
</reference>
<keyword evidence="2" id="KW-1185">Reference proteome</keyword>
<evidence type="ECO:0000313" key="1">
    <source>
        <dbReference type="EMBL" id="MUH36131.1"/>
    </source>
</evidence>
<comment type="caution">
    <text evidence="1">The sequence shown here is derived from an EMBL/GenBank/DDBJ whole genome shotgun (WGS) entry which is preliminary data.</text>
</comment>
<dbReference type="AlphaFoldDB" id="A0A7X2ZTJ5"/>
<dbReference type="EMBL" id="RCNR01000014">
    <property type="protein sequence ID" value="MUH36131.1"/>
    <property type="molecule type" value="Genomic_DNA"/>
</dbReference>
<dbReference type="OrthoDB" id="980645at2"/>
<dbReference type="RefSeq" id="WP_155599763.1">
    <property type="nucleotide sequence ID" value="NZ_RCNR01000014.1"/>
</dbReference>
<name>A0A7X2ZTJ5_9FLAO</name>
<proteinExistence type="predicted"/>
<accession>A0A7X2ZTJ5</accession>